<evidence type="ECO:0000313" key="1">
    <source>
        <dbReference type="EMBL" id="CAN91416.1"/>
    </source>
</evidence>
<dbReference type="Proteomes" id="UP000002139">
    <property type="component" value="Chromosome"/>
</dbReference>
<dbReference type="AlphaFoldDB" id="A9F6A6"/>
<proteinExistence type="predicted"/>
<accession>A9F6A6</accession>
<organism evidence="1 2">
    <name type="scientific">Sorangium cellulosum (strain So ce56)</name>
    <name type="common">Polyangium cellulosum (strain So ce56)</name>
    <dbReference type="NCBI Taxonomy" id="448385"/>
    <lineage>
        <taxon>Bacteria</taxon>
        <taxon>Pseudomonadati</taxon>
        <taxon>Myxococcota</taxon>
        <taxon>Polyangia</taxon>
        <taxon>Polyangiales</taxon>
        <taxon>Polyangiaceae</taxon>
        <taxon>Sorangium</taxon>
    </lineage>
</organism>
<dbReference type="KEGG" id="scl:sce1258"/>
<sequence length="68" mass="7941">MRRILRQPVYADVTFSRHRREDLRPRPWETGRLSGFSTPTALAATMPLRRGPEAALLCPRRLGRRRLT</sequence>
<name>A9F6A6_SORC5</name>
<keyword evidence="2" id="KW-1185">Reference proteome</keyword>
<dbReference type="EMBL" id="AM746676">
    <property type="protein sequence ID" value="CAN91416.1"/>
    <property type="molecule type" value="Genomic_DNA"/>
</dbReference>
<reference evidence="1 2" key="1">
    <citation type="journal article" date="2007" name="Nat. Biotechnol.">
        <title>Complete genome sequence of the myxobacterium Sorangium cellulosum.</title>
        <authorList>
            <person name="Schneiker S."/>
            <person name="Perlova O."/>
            <person name="Kaiser O."/>
            <person name="Gerth K."/>
            <person name="Alici A."/>
            <person name="Altmeyer M.O."/>
            <person name="Bartels D."/>
            <person name="Bekel T."/>
            <person name="Beyer S."/>
            <person name="Bode E."/>
            <person name="Bode H.B."/>
            <person name="Bolten C.J."/>
            <person name="Choudhuri J.V."/>
            <person name="Doss S."/>
            <person name="Elnakady Y.A."/>
            <person name="Frank B."/>
            <person name="Gaigalat L."/>
            <person name="Goesmann A."/>
            <person name="Groeger C."/>
            <person name="Gross F."/>
            <person name="Jelsbak L."/>
            <person name="Jelsbak L."/>
            <person name="Kalinowski J."/>
            <person name="Kegler C."/>
            <person name="Knauber T."/>
            <person name="Konietzny S."/>
            <person name="Kopp M."/>
            <person name="Krause L."/>
            <person name="Krug D."/>
            <person name="Linke B."/>
            <person name="Mahmud T."/>
            <person name="Martinez-Arias R."/>
            <person name="McHardy A.C."/>
            <person name="Merai M."/>
            <person name="Meyer F."/>
            <person name="Mormann S."/>
            <person name="Munoz-Dorado J."/>
            <person name="Perez J."/>
            <person name="Pradella S."/>
            <person name="Rachid S."/>
            <person name="Raddatz G."/>
            <person name="Rosenau F."/>
            <person name="Rueckert C."/>
            <person name="Sasse F."/>
            <person name="Scharfe M."/>
            <person name="Schuster S.C."/>
            <person name="Suen G."/>
            <person name="Treuner-Lange A."/>
            <person name="Velicer G.J."/>
            <person name="Vorholter F.-J."/>
            <person name="Weissman K.J."/>
            <person name="Welch R.D."/>
            <person name="Wenzel S.C."/>
            <person name="Whitworth D.E."/>
            <person name="Wilhelm S."/>
            <person name="Wittmann C."/>
            <person name="Bloecker H."/>
            <person name="Puehler A."/>
            <person name="Mueller R."/>
        </authorList>
    </citation>
    <scope>NUCLEOTIDE SEQUENCE [LARGE SCALE GENOMIC DNA]</scope>
    <source>
        <strain evidence="2">So ce56</strain>
    </source>
</reference>
<dbReference type="HOGENOM" id="CLU_2791764_0_0_7"/>
<evidence type="ECO:0000313" key="2">
    <source>
        <dbReference type="Proteomes" id="UP000002139"/>
    </source>
</evidence>
<protein>
    <submittedName>
        <fullName evidence="1">Uncharacterized protein</fullName>
    </submittedName>
</protein>
<gene>
    <name evidence="1" type="ordered locus">sce1258</name>
</gene>